<feature type="domain" description="Release factor glutamine methyltransferase N-terminal" evidence="7">
    <location>
        <begin position="6"/>
        <end position="75"/>
    </location>
</feature>
<dbReference type="PROSITE" id="PS00092">
    <property type="entry name" value="N6_MTASE"/>
    <property type="match status" value="1"/>
</dbReference>
<dbReference type="GO" id="GO:0032259">
    <property type="term" value="P:methylation"/>
    <property type="evidence" value="ECO:0007669"/>
    <property type="project" value="UniProtKB-KW"/>
</dbReference>
<evidence type="ECO:0000256" key="4">
    <source>
        <dbReference type="ARBA" id="ARBA00048391"/>
    </source>
</evidence>
<feature type="binding site" evidence="5">
    <location>
        <position position="192"/>
    </location>
    <ligand>
        <name>S-adenosyl-L-methionine</name>
        <dbReference type="ChEBI" id="CHEBI:59789"/>
    </ligand>
</feature>
<comment type="caution">
    <text evidence="8">The sequence shown here is derived from an EMBL/GenBank/DDBJ whole genome shotgun (WGS) entry which is preliminary data.</text>
</comment>
<dbReference type="InterPro" id="IPR019874">
    <property type="entry name" value="RF_methyltr_PrmC"/>
</dbReference>
<dbReference type="PANTHER" id="PTHR18895:SF74">
    <property type="entry name" value="MTRF1L RELEASE FACTOR GLUTAMINE METHYLTRANSFERASE"/>
    <property type="match status" value="1"/>
</dbReference>
<feature type="binding site" evidence="5">
    <location>
        <position position="143"/>
    </location>
    <ligand>
        <name>S-adenosyl-L-methionine</name>
        <dbReference type="ChEBI" id="CHEBI:59789"/>
    </ligand>
</feature>
<evidence type="ECO:0000313" key="9">
    <source>
        <dbReference type="Proteomes" id="UP001250932"/>
    </source>
</evidence>
<evidence type="ECO:0000259" key="7">
    <source>
        <dbReference type="Pfam" id="PF17827"/>
    </source>
</evidence>
<dbReference type="CDD" id="cd02440">
    <property type="entry name" value="AdoMet_MTases"/>
    <property type="match status" value="1"/>
</dbReference>
<keyword evidence="3 5" id="KW-0949">S-adenosyl-L-methionine</keyword>
<feature type="domain" description="Methyltransferase small" evidence="6">
    <location>
        <begin position="110"/>
        <end position="195"/>
    </location>
</feature>
<dbReference type="NCBIfam" id="TIGR03534">
    <property type="entry name" value="RF_mod_PrmC"/>
    <property type="match status" value="1"/>
</dbReference>
<dbReference type="InterPro" id="IPR007848">
    <property type="entry name" value="Small_mtfrase_dom"/>
</dbReference>
<dbReference type="Proteomes" id="UP001250932">
    <property type="component" value="Unassembled WGS sequence"/>
</dbReference>
<dbReference type="Gene3D" id="3.40.50.150">
    <property type="entry name" value="Vaccinia Virus protein VP39"/>
    <property type="match status" value="1"/>
</dbReference>
<proteinExistence type="inferred from homology"/>
<sequence length="288" mass="31559">MTYASAFREGVACLSTAGVANAANETVWLLEATLGISRLDIHVKPHTLLNDSSWTEATHVLSRRAEGEPLQYILGTQEFRGLDMSVRPGGLIPRPETELILDEVHSLPLNRDHLQIADIGTGSGCLAVALAKEIPGAMIYATDCSEVALELAKHNASRHKVQDRITFLHGDLLEPFNAMPERAAEISVLVANPPYIPTGQLDCLPSEVRDYEPHLALDGGSDGLMFYRRLLREALLMLPPGGWLVLEFGEGQASSICEDVKHLSTWNIRNIRPDNAGIERVISLERKG</sequence>
<dbReference type="InterPro" id="IPR002052">
    <property type="entry name" value="DNA_methylase_N6_adenine_CS"/>
</dbReference>
<dbReference type="Pfam" id="PF17827">
    <property type="entry name" value="PrmC_N"/>
    <property type="match status" value="1"/>
</dbReference>
<dbReference type="EMBL" id="JAQOUE010000001">
    <property type="protein sequence ID" value="MDT7043421.1"/>
    <property type="molecule type" value="Genomic_DNA"/>
</dbReference>
<name>A0ABU3KAF7_9BACT</name>
<evidence type="ECO:0000313" key="8">
    <source>
        <dbReference type="EMBL" id="MDT7043421.1"/>
    </source>
</evidence>
<protein>
    <recommendedName>
        <fullName evidence="5">Release factor glutamine methyltransferase</fullName>
        <shortName evidence="5">RF MTase</shortName>
        <ecNumber evidence="5">2.1.1.297</ecNumber>
    </recommendedName>
    <alternativeName>
        <fullName evidence="5">N5-glutamine methyltransferase PrmC</fullName>
    </alternativeName>
    <alternativeName>
        <fullName evidence="5">Protein-(glutamine-N5) MTase PrmC</fullName>
    </alternativeName>
    <alternativeName>
        <fullName evidence="5">Protein-glutamine N-methyltransferase PrmC</fullName>
    </alternativeName>
</protein>
<dbReference type="InterPro" id="IPR004556">
    <property type="entry name" value="HemK-like"/>
</dbReference>
<dbReference type="SUPFAM" id="SSF53335">
    <property type="entry name" value="S-adenosyl-L-methionine-dependent methyltransferases"/>
    <property type="match status" value="1"/>
</dbReference>
<dbReference type="GO" id="GO:0102559">
    <property type="term" value="F:peptide chain release factor N(5)-glutamine methyltransferase activity"/>
    <property type="evidence" value="ECO:0007669"/>
    <property type="project" value="UniProtKB-EC"/>
</dbReference>
<comment type="function">
    <text evidence="5">Methylates the class 1 translation termination release factors RF1/PrfA and RF2/PrfB on the glutamine residue of the universally conserved GGQ motif.</text>
</comment>
<dbReference type="InterPro" id="IPR029063">
    <property type="entry name" value="SAM-dependent_MTases_sf"/>
</dbReference>
<dbReference type="InterPro" id="IPR040758">
    <property type="entry name" value="PrmC_N"/>
</dbReference>
<dbReference type="PANTHER" id="PTHR18895">
    <property type="entry name" value="HEMK METHYLTRANSFERASE"/>
    <property type="match status" value="1"/>
</dbReference>
<feature type="binding site" evidence="5">
    <location>
        <begin position="192"/>
        <end position="195"/>
    </location>
    <ligand>
        <name>substrate</name>
    </ligand>
</feature>
<evidence type="ECO:0000256" key="1">
    <source>
        <dbReference type="ARBA" id="ARBA00022603"/>
    </source>
</evidence>
<comment type="catalytic activity">
    <reaction evidence="4 5">
        <text>L-glutaminyl-[peptide chain release factor] + S-adenosyl-L-methionine = N(5)-methyl-L-glutaminyl-[peptide chain release factor] + S-adenosyl-L-homocysteine + H(+)</text>
        <dbReference type="Rhea" id="RHEA:42896"/>
        <dbReference type="Rhea" id="RHEA-COMP:10271"/>
        <dbReference type="Rhea" id="RHEA-COMP:10272"/>
        <dbReference type="ChEBI" id="CHEBI:15378"/>
        <dbReference type="ChEBI" id="CHEBI:30011"/>
        <dbReference type="ChEBI" id="CHEBI:57856"/>
        <dbReference type="ChEBI" id="CHEBI:59789"/>
        <dbReference type="ChEBI" id="CHEBI:61891"/>
        <dbReference type="EC" id="2.1.1.297"/>
    </reaction>
</comment>
<organism evidence="8 9">
    <name type="scientific">Candidatus Nitronereus thalassa</name>
    <dbReference type="NCBI Taxonomy" id="3020898"/>
    <lineage>
        <taxon>Bacteria</taxon>
        <taxon>Pseudomonadati</taxon>
        <taxon>Nitrospirota</taxon>
        <taxon>Nitrospiria</taxon>
        <taxon>Nitrospirales</taxon>
        <taxon>Nitrospiraceae</taxon>
        <taxon>Candidatus Nitronereus</taxon>
    </lineage>
</organism>
<dbReference type="Pfam" id="PF05175">
    <property type="entry name" value="MTS"/>
    <property type="match status" value="1"/>
</dbReference>
<gene>
    <name evidence="5 8" type="primary">prmC</name>
    <name evidence="8" type="ORF">PPG34_13755</name>
</gene>
<keyword evidence="2 5" id="KW-0808">Transferase</keyword>
<dbReference type="InterPro" id="IPR050320">
    <property type="entry name" value="N5-glutamine_MTase"/>
</dbReference>
<dbReference type="RefSeq" id="WP_313833988.1">
    <property type="nucleotide sequence ID" value="NZ_JAQOUE010000001.1"/>
</dbReference>
<evidence type="ECO:0000256" key="3">
    <source>
        <dbReference type="ARBA" id="ARBA00022691"/>
    </source>
</evidence>
<keyword evidence="1 5" id="KW-0489">Methyltransferase</keyword>
<dbReference type="NCBIfam" id="TIGR00536">
    <property type="entry name" value="hemK_fam"/>
    <property type="match status" value="1"/>
</dbReference>
<evidence type="ECO:0000256" key="2">
    <source>
        <dbReference type="ARBA" id="ARBA00022679"/>
    </source>
</evidence>
<dbReference type="EC" id="2.1.1.297" evidence="5"/>
<comment type="similarity">
    <text evidence="5">Belongs to the protein N5-glutamine methyltransferase family. PrmC subfamily.</text>
</comment>
<keyword evidence="9" id="KW-1185">Reference proteome</keyword>
<evidence type="ECO:0000259" key="6">
    <source>
        <dbReference type="Pfam" id="PF05175"/>
    </source>
</evidence>
<feature type="binding site" evidence="5">
    <location>
        <begin position="120"/>
        <end position="124"/>
    </location>
    <ligand>
        <name>S-adenosyl-L-methionine</name>
        <dbReference type="ChEBI" id="CHEBI:59789"/>
    </ligand>
</feature>
<evidence type="ECO:0000256" key="5">
    <source>
        <dbReference type="HAMAP-Rule" id="MF_02126"/>
    </source>
</evidence>
<reference evidence="8 9" key="1">
    <citation type="journal article" date="2023" name="ISME J.">
        <title>Cultivation and genomic characterization of novel and ubiquitous marine nitrite-oxidizing bacteria from the Nitrospirales.</title>
        <authorList>
            <person name="Mueller A.J."/>
            <person name="Daebeler A."/>
            <person name="Herbold C.W."/>
            <person name="Kirkegaard R.H."/>
            <person name="Daims H."/>
        </authorList>
    </citation>
    <scope>NUCLEOTIDE SEQUENCE [LARGE SCALE GENOMIC DNA]</scope>
    <source>
        <strain evidence="8 9">EB</strain>
    </source>
</reference>
<dbReference type="HAMAP" id="MF_02126">
    <property type="entry name" value="RF_methyltr_PrmC"/>
    <property type="match status" value="1"/>
</dbReference>
<comment type="caution">
    <text evidence="5">Lacks conserved residue(s) required for the propagation of feature annotation.</text>
</comment>
<accession>A0ABU3KAF7</accession>
<dbReference type="Gene3D" id="1.10.8.10">
    <property type="entry name" value="DNA helicase RuvA subunit, C-terminal domain"/>
    <property type="match status" value="1"/>
</dbReference>